<dbReference type="KEGG" id="pah:Poras_0487"/>
<organism evidence="1 2">
    <name type="scientific">Porphyromonas asaccharolytica (strain ATCC 25260 / DSM 20707 / BCRC 10618 / CCUG 7834 / JCM 6326 / LMG 13178 / VPI 4198 / B440)</name>
    <name type="common">Bacteroides asaccharolyticus</name>
    <dbReference type="NCBI Taxonomy" id="879243"/>
    <lineage>
        <taxon>Bacteria</taxon>
        <taxon>Pseudomonadati</taxon>
        <taxon>Bacteroidota</taxon>
        <taxon>Bacteroidia</taxon>
        <taxon>Bacteroidales</taxon>
        <taxon>Porphyromonadaceae</taxon>
        <taxon>Porphyromonas</taxon>
    </lineage>
</organism>
<dbReference type="STRING" id="879243.Poras_0487"/>
<dbReference type="EMBL" id="CP002689">
    <property type="protein sequence ID" value="AEE12441.1"/>
    <property type="molecule type" value="Genomic_DNA"/>
</dbReference>
<accession>F4KNH0</accession>
<dbReference type="Proteomes" id="UP000006545">
    <property type="component" value="Chromosome"/>
</dbReference>
<keyword evidence="2" id="KW-1185">Reference proteome</keyword>
<dbReference type="AlphaFoldDB" id="F4KNH0"/>
<evidence type="ECO:0000313" key="2">
    <source>
        <dbReference type="Proteomes" id="UP000006545"/>
    </source>
</evidence>
<gene>
    <name evidence="1" type="ordered locus">Poras_0487</name>
</gene>
<name>F4KNH0_PORAD</name>
<dbReference type="HOGENOM" id="CLU_2344272_0_0_10"/>
<sequence>MPHLHLHFASLTSSDLRPSRGVPTCVIIISTWEIENLHVDIFYSPRGDETIPPKFHLIPPKFYFSPTWRIFFLHVEIFDFSRGDRPVNRKCVQKLLL</sequence>
<protein>
    <submittedName>
        <fullName evidence="1">Uncharacterized protein</fullName>
    </submittedName>
</protein>
<evidence type="ECO:0000313" key="1">
    <source>
        <dbReference type="EMBL" id="AEE12441.1"/>
    </source>
</evidence>
<proteinExistence type="predicted"/>
<reference evidence="2" key="1">
    <citation type="submission" date="2011-04" db="EMBL/GenBank/DDBJ databases">
        <title>The complete genome of Porphyromonas asaccharolytica DSM 20707.</title>
        <authorList>
            <person name="Lucas S."/>
            <person name="Han J."/>
            <person name="Lapidus A."/>
            <person name="Bruce D."/>
            <person name="Goodwin L."/>
            <person name="Pitluck S."/>
            <person name="Peters L."/>
            <person name="Kyrpides N."/>
            <person name="Mavromatis K."/>
            <person name="Ivanova N."/>
            <person name="Ovchinnikova G."/>
            <person name="Pagani I."/>
            <person name="Lu M."/>
            <person name="Detter J.C."/>
            <person name="Tapia R."/>
            <person name="Han C."/>
            <person name="Land M."/>
            <person name="Hauser L."/>
            <person name="Markowitz V."/>
            <person name="Cheng J.-F."/>
            <person name="Hugenholtz P."/>
            <person name="Woyke T."/>
            <person name="Wu D."/>
            <person name="Gronow S."/>
            <person name="Wellnitz S."/>
            <person name="Brambilla E."/>
            <person name="Klenk H.-P."/>
            <person name="Eisen J.A."/>
        </authorList>
    </citation>
    <scope>NUCLEOTIDE SEQUENCE [LARGE SCALE GENOMIC DNA]</scope>
    <source>
        <strain evidence="2">ATCC 25260 / DSM 20707 / VPI 4198</strain>
    </source>
</reference>